<keyword evidence="3" id="KW-1185">Reference proteome</keyword>
<reference evidence="2 3" key="1">
    <citation type="journal article" date="2018" name="MBio">
        <title>Comparative Genomics Reveals the Core Gene Toolbox for the Fungus-Insect Symbiosis.</title>
        <authorList>
            <person name="Wang Y."/>
            <person name="Stata M."/>
            <person name="Wang W."/>
            <person name="Stajich J.E."/>
            <person name="White M.M."/>
            <person name="Moncalvo J.M."/>
        </authorList>
    </citation>
    <scope>NUCLEOTIDE SEQUENCE [LARGE SCALE GENOMIC DNA]</scope>
    <source>
        <strain evidence="2 3">SWE-8-4</strain>
    </source>
</reference>
<feature type="compositionally biased region" description="Basic and acidic residues" evidence="1">
    <location>
        <begin position="106"/>
        <end position="118"/>
    </location>
</feature>
<name>A0A2T9YTX4_9FUNG</name>
<proteinExistence type="predicted"/>
<evidence type="ECO:0000313" key="3">
    <source>
        <dbReference type="Proteomes" id="UP000245383"/>
    </source>
</evidence>
<comment type="caution">
    <text evidence="2">The sequence shown here is derived from an EMBL/GenBank/DDBJ whole genome shotgun (WGS) entry which is preliminary data.</text>
</comment>
<feature type="compositionally biased region" description="Polar residues" evidence="1">
    <location>
        <begin position="83"/>
        <end position="92"/>
    </location>
</feature>
<feature type="region of interest" description="Disordered" evidence="1">
    <location>
        <begin position="105"/>
        <end position="125"/>
    </location>
</feature>
<evidence type="ECO:0000313" key="2">
    <source>
        <dbReference type="EMBL" id="PVU95795.1"/>
    </source>
</evidence>
<evidence type="ECO:0000256" key="1">
    <source>
        <dbReference type="SAM" id="MobiDB-lite"/>
    </source>
</evidence>
<dbReference type="Proteomes" id="UP000245383">
    <property type="component" value="Unassembled WGS sequence"/>
</dbReference>
<dbReference type="AlphaFoldDB" id="A0A2T9YTX4"/>
<gene>
    <name evidence="2" type="ORF">BB561_001600</name>
</gene>
<feature type="compositionally biased region" description="Low complexity" evidence="1">
    <location>
        <begin position="7"/>
        <end position="20"/>
    </location>
</feature>
<organism evidence="2 3">
    <name type="scientific">Smittium simulii</name>
    <dbReference type="NCBI Taxonomy" id="133385"/>
    <lineage>
        <taxon>Eukaryota</taxon>
        <taxon>Fungi</taxon>
        <taxon>Fungi incertae sedis</taxon>
        <taxon>Zoopagomycota</taxon>
        <taxon>Kickxellomycotina</taxon>
        <taxon>Harpellomycetes</taxon>
        <taxon>Harpellales</taxon>
        <taxon>Legeriomycetaceae</taxon>
        <taxon>Smittium</taxon>
    </lineage>
</organism>
<protein>
    <submittedName>
        <fullName evidence="2">Uncharacterized protein</fullName>
    </submittedName>
</protein>
<accession>A0A2T9YTX4</accession>
<feature type="region of interest" description="Disordered" evidence="1">
    <location>
        <begin position="1"/>
        <end position="26"/>
    </location>
</feature>
<feature type="region of interest" description="Disordered" evidence="1">
    <location>
        <begin position="70"/>
        <end position="92"/>
    </location>
</feature>
<dbReference type="EMBL" id="MBFR01000046">
    <property type="protein sequence ID" value="PVU95795.1"/>
    <property type="molecule type" value="Genomic_DNA"/>
</dbReference>
<sequence length="145" mass="16609">MKKSEIQQAIQSLQQGQQDQPIKTDPAEEKLQITQKKQTSLFELEKFNTVVETKKKSKKALTQKQMSFSLASTESNTRENRLDNNNSALKFGNMVSNTDQASKIRASKDRGVRNDARPKKQKITTNQKQDMIFTAKRISEALYKK</sequence>